<dbReference type="Gene3D" id="3.40.1190.20">
    <property type="match status" value="1"/>
</dbReference>
<keyword evidence="11" id="KW-1185">Reference proteome</keyword>
<evidence type="ECO:0000256" key="8">
    <source>
        <dbReference type="RuleBase" id="RU369061"/>
    </source>
</evidence>
<name>A0ABV2KZW2_9HYPH</name>
<dbReference type="NCBIfam" id="TIGR03168">
    <property type="entry name" value="1-PFK"/>
    <property type="match status" value="1"/>
</dbReference>
<dbReference type="InterPro" id="IPR002173">
    <property type="entry name" value="Carboh/pur_kinase_PfkB_CS"/>
</dbReference>
<evidence type="ECO:0000256" key="3">
    <source>
        <dbReference type="ARBA" id="ARBA00022741"/>
    </source>
</evidence>
<feature type="domain" description="Carbohydrate kinase PfkB" evidence="9">
    <location>
        <begin position="14"/>
        <end position="302"/>
    </location>
</feature>
<reference evidence="10 11" key="1">
    <citation type="submission" date="2024-06" db="EMBL/GenBank/DDBJ databases">
        <title>Genomic Encyclopedia of Type Strains, Phase IV (KMG-IV): sequencing the most valuable type-strain genomes for metagenomic binning, comparative biology and taxonomic classification.</title>
        <authorList>
            <person name="Goeker M."/>
        </authorList>
    </citation>
    <scope>NUCLEOTIDE SEQUENCE [LARGE SCALE GENOMIC DNA]</scope>
    <source>
        <strain evidence="10 11">DSM 21331</strain>
    </source>
</reference>
<dbReference type="PIRSF" id="PIRSF000535">
    <property type="entry name" value="1PFK/6PFK/LacC"/>
    <property type="match status" value="1"/>
</dbReference>
<sequence length="323" mass="32460">MSLDSARVVTCTLNPALDQTVVLDALVPGAVHRARSVRSDAGGKGVNVAACLADWGVPVAATGVLGQDNAAPFQALMEAKGIADAFAWIPGETRTNLKLLDAQSGDTTDINLPGLAVTADALVTVRAVLRSRATEGTLAVLAGSLPGGLPAGTYADLTAALVARGVRVILDASGPALAAALAAPADALPFAIKPNRHELEEWAGRPLPTLAAVAAAAHDLRVRGIPLVVVSLGAEGALFVTEAETLHALPPPTTIASTVGAGDALVAGLVAGLHAELPLADTARLALAFAAGKLGHAGANLPPRETVRAIAATVRVETLSPRM</sequence>
<dbReference type="PANTHER" id="PTHR46566">
    <property type="entry name" value="1-PHOSPHOFRUCTOKINASE-RELATED"/>
    <property type="match status" value="1"/>
</dbReference>
<comment type="function">
    <text evidence="8">Catalyzes the ATP-dependent phosphorylation of fructose-l-phosphate to fructose-l,6-bisphosphate.</text>
</comment>
<keyword evidence="5 8" id="KW-0067">ATP-binding</keyword>
<evidence type="ECO:0000259" key="9">
    <source>
        <dbReference type="Pfam" id="PF00294"/>
    </source>
</evidence>
<keyword evidence="3 8" id="KW-0547">Nucleotide-binding</keyword>
<accession>A0ABV2KZW2</accession>
<dbReference type="NCBIfam" id="TIGR03828">
    <property type="entry name" value="pfkB"/>
    <property type="match status" value="1"/>
</dbReference>
<dbReference type="RefSeq" id="WP_238278210.1">
    <property type="nucleotide sequence ID" value="NZ_BPQL01000030.1"/>
</dbReference>
<dbReference type="CDD" id="cd01164">
    <property type="entry name" value="FruK_PfkB_like"/>
    <property type="match status" value="1"/>
</dbReference>
<dbReference type="EMBL" id="JBEPMM010000001">
    <property type="protein sequence ID" value="MET3691120.1"/>
    <property type="molecule type" value="Genomic_DNA"/>
</dbReference>
<keyword evidence="2 7" id="KW-0808">Transferase</keyword>
<comment type="catalytic activity">
    <reaction evidence="6 8">
        <text>beta-D-fructose 1-phosphate + ATP = beta-D-fructose 1,6-bisphosphate + ADP + H(+)</text>
        <dbReference type="Rhea" id="RHEA:14213"/>
        <dbReference type="ChEBI" id="CHEBI:15378"/>
        <dbReference type="ChEBI" id="CHEBI:30616"/>
        <dbReference type="ChEBI" id="CHEBI:32966"/>
        <dbReference type="ChEBI" id="CHEBI:138881"/>
        <dbReference type="ChEBI" id="CHEBI:456216"/>
        <dbReference type="EC" id="2.7.1.56"/>
    </reaction>
</comment>
<evidence type="ECO:0000256" key="7">
    <source>
        <dbReference type="PIRNR" id="PIRNR000535"/>
    </source>
</evidence>
<dbReference type="PANTHER" id="PTHR46566:SF5">
    <property type="entry name" value="1-PHOSPHOFRUCTOKINASE"/>
    <property type="match status" value="1"/>
</dbReference>
<dbReference type="Proteomes" id="UP001549145">
    <property type="component" value="Unassembled WGS sequence"/>
</dbReference>
<comment type="caution">
    <text evidence="10">The sequence shown here is derived from an EMBL/GenBank/DDBJ whole genome shotgun (WGS) entry which is preliminary data.</text>
</comment>
<dbReference type="InterPro" id="IPR017583">
    <property type="entry name" value="Tagatose/fructose_Pkinase"/>
</dbReference>
<evidence type="ECO:0000256" key="1">
    <source>
        <dbReference type="ARBA" id="ARBA00010688"/>
    </source>
</evidence>
<dbReference type="PROSITE" id="PS00583">
    <property type="entry name" value="PFKB_KINASES_1"/>
    <property type="match status" value="1"/>
</dbReference>
<evidence type="ECO:0000256" key="2">
    <source>
        <dbReference type="ARBA" id="ARBA00022679"/>
    </source>
</evidence>
<protein>
    <recommendedName>
        <fullName evidence="7">Phosphofructokinase</fullName>
    </recommendedName>
</protein>
<organism evidence="10 11">
    <name type="scientific">Methylobacterium goesingense</name>
    <dbReference type="NCBI Taxonomy" id="243690"/>
    <lineage>
        <taxon>Bacteria</taxon>
        <taxon>Pseudomonadati</taxon>
        <taxon>Pseudomonadota</taxon>
        <taxon>Alphaproteobacteria</taxon>
        <taxon>Hyphomicrobiales</taxon>
        <taxon>Methylobacteriaceae</taxon>
        <taxon>Methylobacterium</taxon>
    </lineage>
</organism>
<keyword evidence="4 8" id="KW-0418">Kinase</keyword>
<dbReference type="Pfam" id="PF00294">
    <property type="entry name" value="PfkB"/>
    <property type="match status" value="1"/>
</dbReference>
<evidence type="ECO:0000256" key="5">
    <source>
        <dbReference type="ARBA" id="ARBA00022840"/>
    </source>
</evidence>
<evidence type="ECO:0000256" key="6">
    <source>
        <dbReference type="ARBA" id="ARBA00047745"/>
    </source>
</evidence>
<dbReference type="PROSITE" id="PS00584">
    <property type="entry name" value="PFKB_KINASES_2"/>
    <property type="match status" value="1"/>
</dbReference>
<dbReference type="InterPro" id="IPR011611">
    <property type="entry name" value="PfkB_dom"/>
</dbReference>
<dbReference type="InterPro" id="IPR022463">
    <property type="entry name" value="1-PFruKinase"/>
</dbReference>
<comment type="similarity">
    <text evidence="1 7 8">Belongs to the carbohydrate kinase PfkB family.</text>
</comment>
<dbReference type="SUPFAM" id="SSF53613">
    <property type="entry name" value="Ribokinase-like"/>
    <property type="match status" value="1"/>
</dbReference>
<dbReference type="InterPro" id="IPR029056">
    <property type="entry name" value="Ribokinase-like"/>
</dbReference>
<evidence type="ECO:0000256" key="4">
    <source>
        <dbReference type="ARBA" id="ARBA00022777"/>
    </source>
</evidence>
<dbReference type="GO" id="GO:0008662">
    <property type="term" value="F:1-phosphofructokinase activity"/>
    <property type="evidence" value="ECO:0007669"/>
    <property type="project" value="UniProtKB-EC"/>
</dbReference>
<evidence type="ECO:0000313" key="10">
    <source>
        <dbReference type="EMBL" id="MET3691120.1"/>
    </source>
</evidence>
<evidence type="ECO:0000313" key="11">
    <source>
        <dbReference type="Proteomes" id="UP001549145"/>
    </source>
</evidence>
<gene>
    <name evidence="10" type="ORF">ABID43_000639</name>
</gene>
<proteinExistence type="inferred from homology"/>